<dbReference type="STRING" id="1435377.SUSAZ_05735"/>
<accession>A0A0U3HCR6</accession>
<evidence type="ECO:0000313" key="3">
    <source>
        <dbReference type="Proteomes" id="UP000060043"/>
    </source>
</evidence>
<dbReference type="EMBL" id="CP013694">
    <property type="protein sequence ID" value="ALU28588.1"/>
    <property type="molecule type" value="Genomic_DNA"/>
</dbReference>
<organism evidence="1 4">
    <name type="scientific">Sulfolobus acidocaldarius</name>
    <dbReference type="NCBI Taxonomy" id="2285"/>
    <lineage>
        <taxon>Archaea</taxon>
        <taxon>Thermoproteota</taxon>
        <taxon>Thermoprotei</taxon>
        <taxon>Sulfolobales</taxon>
        <taxon>Sulfolobaceae</taxon>
        <taxon>Sulfolobus</taxon>
    </lineage>
</organism>
<evidence type="ECO:0000313" key="4">
    <source>
        <dbReference type="Proteomes" id="UP000065473"/>
    </source>
</evidence>
<dbReference type="Proteomes" id="UP000065473">
    <property type="component" value="Chromosome"/>
</dbReference>
<gene>
    <name evidence="1" type="ORF">ATY89_00475</name>
    <name evidence="2" type="ORF">ATZ20_03520</name>
</gene>
<dbReference type="AlphaFoldDB" id="A0A0U3HCR6"/>
<dbReference type="EMBL" id="CP013695">
    <property type="protein sequence ID" value="ALU31301.1"/>
    <property type="molecule type" value="Genomic_DNA"/>
</dbReference>
<dbReference type="OrthoDB" id="33021at2157"/>
<sequence>MVKVYKYNDYYFAGVSHVIPGYLQDVLFIYKNGNTWVTVSAERFNSQNGSLIQIKERIKYATHEDDIDKAVNELRRMGISIEEVRNPPFNTKLLEGKKKIQAEFD</sequence>
<name>A0A0U3HCR6_9CREN</name>
<reference evidence="3 4" key="1">
    <citation type="submission" date="2015-12" db="EMBL/GenBank/DDBJ databases">
        <title>A stable core within a dynamic pangenome in Sulfolobus acidocaldarius.</title>
        <authorList>
            <person name="Anderson R."/>
            <person name="Kouris A."/>
            <person name="Seward C."/>
            <person name="Campbell K."/>
            <person name="Whitaker R."/>
        </authorList>
    </citation>
    <scope>NUCLEOTIDE SEQUENCE [LARGE SCALE GENOMIC DNA]</scope>
    <source>
        <strain evidence="1 4">GG12-C01-09</strain>
        <strain evidence="2 3">NG05B_CO5_07</strain>
    </source>
</reference>
<proteinExistence type="predicted"/>
<dbReference type="OMA" id="KYATHED"/>
<evidence type="ECO:0000313" key="2">
    <source>
        <dbReference type="EMBL" id="ALU31301.1"/>
    </source>
</evidence>
<dbReference type="GeneID" id="14551708"/>
<dbReference type="RefSeq" id="WP_011278053.1">
    <property type="nucleotide sequence ID" value="NZ_BHWZ01000002.1"/>
</dbReference>
<evidence type="ECO:0000313" key="1">
    <source>
        <dbReference type="EMBL" id="ALU28588.1"/>
    </source>
</evidence>
<dbReference type="Proteomes" id="UP000060043">
    <property type="component" value="Chromosome"/>
</dbReference>
<dbReference type="PaxDb" id="1435377-SUSAZ_05735"/>
<protein>
    <submittedName>
        <fullName evidence="1">Uncharacterized protein</fullName>
    </submittedName>
</protein>